<keyword evidence="2" id="KW-1185">Reference proteome</keyword>
<organism evidence="1 2">
    <name type="scientific">Lasius platythorax</name>
    <dbReference type="NCBI Taxonomy" id="488582"/>
    <lineage>
        <taxon>Eukaryota</taxon>
        <taxon>Metazoa</taxon>
        <taxon>Ecdysozoa</taxon>
        <taxon>Arthropoda</taxon>
        <taxon>Hexapoda</taxon>
        <taxon>Insecta</taxon>
        <taxon>Pterygota</taxon>
        <taxon>Neoptera</taxon>
        <taxon>Endopterygota</taxon>
        <taxon>Hymenoptera</taxon>
        <taxon>Apocrita</taxon>
        <taxon>Aculeata</taxon>
        <taxon>Formicoidea</taxon>
        <taxon>Formicidae</taxon>
        <taxon>Formicinae</taxon>
        <taxon>Lasius</taxon>
        <taxon>Lasius</taxon>
    </lineage>
</organism>
<comment type="caution">
    <text evidence="1">The sequence shown here is derived from an EMBL/GenBank/DDBJ whole genome shotgun (WGS) entry which is preliminary data.</text>
</comment>
<name>A0AAV2MY37_9HYME</name>
<sequence>MRDNLQQEPQKDSPSLIRERALDILATIGSDRKVIYNYELYSAILMAMDCVDDLFSAADKMRRGRDYLLTKIRDQEKYILTHAHEATSSDFILLEQGLANRRLLSPQTEKIFCGELMAYNSPP</sequence>
<gene>
    <name evidence="1" type="ORF">LPLAT_LOCUS5594</name>
</gene>
<dbReference type="AlphaFoldDB" id="A0AAV2MY37"/>
<evidence type="ECO:0000313" key="2">
    <source>
        <dbReference type="Proteomes" id="UP001497644"/>
    </source>
</evidence>
<proteinExistence type="predicted"/>
<accession>A0AAV2MY37</accession>
<dbReference type="EMBL" id="CAXIPU020000457">
    <property type="protein sequence ID" value="CAL1672190.1"/>
    <property type="molecule type" value="Genomic_DNA"/>
</dbReference>
<protein>
    <submittedName>
        <fullName evidence="1">Uncharacterized protein</fullName>
    </submittedName>
</protein>
<reference evidence="1" key="1">
    <citation type="submission" date="2024-04" db="EMBL/GenBank/DDBJ databases">
        <authorList>
            <consortium name="Molecular Ecology Group"/>
        </authorList>
    </citation>
    <scope>NUCLEOTIDE SEQUENCE</scope>
</reference>
<evidence type="ECO:0000313" key="1">
    <source>
        <dbReference type="EMBL" id="CAL1672190.1"/>
    </source>
</evidence>
<dbReference type="Proteomes" id="UP001497644">
    <property type="component" value="Unassembled WGS sequence"/>
</dbReference>